<evidence type="ECO:0000313" key="7">
    <source>
        <dbReference type="RefSeq" id="XP_052754265.1"/>
    </source>
</evidence>
<organism evidence="5">
    <name type="scientific">Galleria mellonella</name>
    <name type="common">Greater wax moth</name>
    <dbReference type="NCBI Taxonomy" id="7137"/>
    <lineage>
        <taxon>Eukaryota</taxon>
        <taxon>Metazoa</taxon>
        <taxon>Ecdysozoa</taxon>
        <taxon>Arthropoda</taxon>
        <taxon>Hexapoda</taxon>
        <taxon>Insecta</taxon>
        <taxon>Pterygota</taxon>
        <taxon>Neoptera</taxon>
        <taxon>Endopterygota</taxon>
        <taxon>Lepidoptera</taxon>
        <taxon>Glossata</taxon>
        <taxon>Ditrysia</taxon>
        <taxon>Pyraloidea</taxon>
        <taxon>Pyralidae</taxon>
        <taxon>Galleriinae</taxon>
        <taxon>Galleria</taxon>
    </lineage>
</organism>
<dbReference type="PANTHER" id="PTHR46751">
    <property type="entry name" value="EPPIN"/>
    <property type="match status" value="1"/>
</dbReference>
<proteinExistence type="evidence at transcript level"/>
<dbReference type="PROSITE" id="PS50279">
    <property type="entry name" value="BPTI_KUNITZ_2"/>
    <property type="match status" value="1"/>
</dbReference>
<evidence type="ECO:0000256" key="2">
    <source>
        <dbReference type="ARBA" id="ARBA00038506"/>
    </source>
</evidence>
<dbReference type="InterPro" id="IPR051388">
    <property type="entry name" value="Serpin_venom_toxin"/>
</dbReference>
<dbReference type="Pfam" id="PF00014">
    <property type="entry name" value="Kunitz_BPTI"/>
    <property type="match status" value="1"/>
</dbReference>
<dbReference type="PROSITE" id="PS00280">
    <property type="entry name" value="BPTI_KUNITZ_1"/>
    <property type="match status" value="1"/>
</dbReference>
<dbReference type="Gene3D" id="4.10.410.10">
    <property type="entry name" value="Pancreatic trypsin inhibitor Kunitz domain"/>
    <property type="match status" value="1"/>
</dbReference>
<keyword evidence="6" id="KW-1185">Reference proteome</keyword>
<dbReference type="InterPro" id="IPR036880">
    <property type="entry name" value="Kunitz_BPTI_sf"/>
</dbReference>
<protein>
    <submittedName>
        <fullName evidence="7">Hemolymph trypsin inhibitor B</fullName>
    </submittedName>
    <submittedName>
        <fullName evidence="5">Silk protease inhibitor 1</fullName>
    </submittedName>
</protein>
<reference evidence="7" key="2">
    <citation type="submission" date="2025-05" db="UniProtKB">
        <authorList>
            <consortium name="RefSeq"/>
        </authorList>
    </citation>
    <scope>IDENTIFICATION</scope>
    <source>
        <tissue evidence="7">Whole larvae</tissue>
    </source>
</reference>
<accession>Q968S8</accession>
<dbReference type="GO" id="GO:0005615">
    <property type="term" value="C:extracellular space"/>
    <property type="evidence" value="ECO:0007669"/>
    <property type="project" value="TreeGrafter"/>
</dbReference>
<dbReference type="KEGG" id="gmw:113519579"/>
<dbReference type="SMART" id="SM00131">
    <property type="entry name" value="KU"/>
    <property type="match status" value="1"/>
</dbReference>
<dbReference type="Proteomes" id="UP001652740">
    <property type="component" value="Unplaced"/>
</dbReference>
<feature type="signal peptide" evidence="3">
    <location>
        <begin position="1"/>
        <end position="20"/>
    </location>
</feature>
<keyword evidence="3" id="KW-0732">Signal</keyword>
<dbReference type="SUPFAM" id="SSF57362">
    <property type="entry name" value="BPTI-like"/>
    <property type="match status" value="1"/>
</dbReference>
<dbReference type="MEROPS" id="I02.960"/>
<comment type="similarity">
    <text evidence="2">Belongs to the venom Kunitz-type family. 03 (sub-Kunitz) subfamily.</text>
</comment>
<reference evidence="5" key="1">
    <citation type="journal article" date="2001" name="Eur. J. Biochem.">
        <title>Insect silk contains both a Kunitz-type and a unique Kazal-type proteinase inhibitor.</title>
        <authorList>
            <person name="Nirmala X."/>
            <person name="Kodrik D."/>
            <person name="Zurovec M."/>
            <person name="Sehnal F."/>
        </authorList>
    </citation>
    <scope>NUCLEOTIDE SEQUENCE</scope>
</reference>
<evidence type="ECO:0000313" key="6">
    <source>
        <dbReference type="Proteomes" id="UP001652740"/>
    </source>
</evidence>
<keyword evidence="1" id="KW-1015">Disulfide bond</keyword>
<sequence>MYKFIALIVILFIMYNICNGDDDICSLPLKTGPCRAAFQRYGYVEGKGCVLFTYGGCQGNANNFETLEACKNACEN</sequence>
<dbReference type="PRINTS" id="PR00759">
    <property type="entry name" value="BASICPTASE"/>
</dbReference>
<dbReference type="OrthoDB" id="4473401at2759"/>
<evidence type="ECO:0000256" key="1">
    <source>
        <dbReference type="ARBA" id="ARBA00023157"/>
    </source>
</evidence>
<dbReference type="EMBL" id="AF292098">
    <property type="protein sequence ID" value="AAK40037.1"/>
    <property type="molecule type" value="mRNA"/>
</dbReference>
<dbReference type="AlphaFoldDB" id="Q968S8"/>
<dbReference type="PANTHER" id="PTHR46751:SF1">
    <property type="entry name" value="WAP FOUR-DISULFIDE CORE DOMAIN PROTEIN 6A"/>
    <property type="match status" value="1"/>
</dbReference>
<evidence type="ECO:0000256" key="3">
    <source>
        <dbReference type="SAM" id="SignalP"/>
    </source>
</evidence>
<evidence type="ECO:0000313" key="5">
    <source>
        <dbReference type="EMBL" id="AAK40037.1"/>
    </source>
</evidence>
<gene>
    <name evidence="7" type="primary">LOC113519579</name>
</gene>
<dbReference type="GeneID" id="113519579"/>
<feature type="chain" id="PRO_5004321896" evidence="3">
    <location>
        <begin position="21"/>
        <end position="76"/>
    </location>
</feature>
<dbReference type="InterPro" id="IPR002223">
    <property type="entry name" value="Kunitz_BPTI"/>
</dbReference>
<evidence type="ECO:0000259" key="4">
    <source>
        <dbReference type="PROSITE" id="PS50279"/>
    </source>
</evidence>
<dbReference type="InterPro" id="IPR020901">
    <property type="entry name" value="Prtase_inh_Kunz-CS"/>
</dbReference>
<name>Q968S8_GALME</name>
<feature type="domain" description="BPTI/Kunitz inhibitor" evidence="4">
    <location>
        <begin position="25"/>
        <end position="74"/>
    </location>
</feature>
<dbReference type="RefSeq" id="XP_052754265.1">
    <property type="nucleotide sequence ID" value="XM_052898305.1"/>
</dbReference>
<dbReference type="GO" id="GO:0004867">
    <property type="term" value="F:serine-type endopeptidase inhibitor activity"/>
    <property type="evidence" value="ECO:0007669"/>
    <property type="project" value="InterPro"/>
</dbReference>